<dbReference type="AlphaFoldDB" id="A0A4S2FHN2"/>
<dbReference type="RefSeq" id="WP_135952347.1">
    <property type="nucleotide sequence ID" value="NZ_CAXHRC010000008.1"/>
</dbReference>
<dbReference type="Gene3D" id="3.40.50.300">
    <property type="entry name" value="P-loop containing nucleotide triphosphate hydrolases"/>
    <property type="match status" value="1"/>
</dbReference>
<comment type="caution">
    <text evidence="1">The sequence shown here is derived from an EMBL/GenBank/DDBJ whole genome shotgun (WGS) entry which is preliminary data.</text>
</comment>
<accession>A0A4S2FHN2</accession>
<sequence>MENNEKTEEVSRENAILIWQSSRLSISMKCEKAPEIMKANGTVIGTLGNFSASIGKAKSKKTFNVSAIVAAALKGGTILLYSAELPENKRKILYVDTEQSPYHCLKVMERILHMAGLPTDRDNENLEFLALRKYTPKERIAAVEQAIYNTPDLGFVVIDGIRDMVYDINSPGESTRIISKLMQWTDDRQIHIHTILHQNKGDENARGHIGTELNNKAETVLLVEKDSGNSDISSVSAIHIRAMDFEKFAFRINEQALPELVEGYKPQEKRVGRPQQEEFDAYKHITEQQHRIALEAAFGLKAEYGYEDLKATLINTYASVGVKLNHKKAVSLIITLRSKRMIVQEKGRKYTYMPDFHY</sequence>
<reference evidence="1 2" key="1">
    <citation type="submission" date="2019-04" db="EMBL/GenBank/DDBJ databases">
        <title>Microbes associate with the intestines of laboratory mice.</title>
        <authorList>
            <person name="Navarre W."/>
            <person name="Wong E."/>
            <person name="Huang K."/>
            <person name="Tropini C."/>
            <person name="Ng K."/>
            <person name="Yu B."/>
        </authorList>
    </citation>
    <scope>NUCLEOTIDE SEQUENCE [LARGE SCALE GENOMIC DNA]</scope>
    <source>
        <strain evidence="1 2">NM22_B1</strain>
    </source>
</reference>
<dbReference type="InterPro" id="IPR027417">
    <property type="entry name" value="P-loop_NTPase"/>
</dbReference>
<dbReference type="EMBL" id="SRYJ01000041">
    <property type="protein sequence ID" value="TGY68357.1"/>
    <property type="molecule type" value="Genomic_DNA"/>
</dbReference>
<gene>
    <name evidence="1" type="ORF">E5339_16545</name>
</gene>
<evidence type="ECO:0000313" key="2">
    <source>
        <dbReference type="Proteomes" id="UP000310760"/>
    </source>
</evidence>
<evidence type="ECO:0000313" key="1">
    <source>
        <dbReference type="EMBL" id="TGY68357.1"/>
    </source>
</evidence>
<protein>
    <submittedName>
        <fullName evidence="1">Mobilization protein</fullName>
    </submittedName>
</protein>
<name>A0A4S2FHN2_9BACT</name>
<dbReference type="SUPFAM" id="SSF52540">
    <property type="entry name" value="P-loop containing nucleoside triphosphate hydrolases"/>
    <property type="match status" value="1"/>
</dbReference>
<dbReference type="Pfam" id="PF13481">
    <property type="entry name" value="AAA_25"/>
    <property type="match status" value="1"/>
</dbReference>
<organism evidence="1 2">
    <name type="scientific">Phocaeicola sartorii</name>
    <dbReference type="NCBI Taxonomy" id="671267"/>
    <lineage>
        <taxon>Bacteria</taxon>
        <taxon>Pseudomonadati</taxon>
        <taxon>Bacteroidota</taxon>
        <taxon>Bacteroidia</taxon>
        <taxon>Bacteroidales</taxon>
        <taxon>Bacteroidaceae</taxon>
        <taxon>Phocaeicola</taxon>
    </lineage>
</organism>
<proteinExistence type="predicted"/>
<dbReference type="Proteomes" id="UP000310760">
    <property type="component" value="Unassembled WGS sequence"/>
</dbReference>